<proteinExistence type="predicted"/>
<feature type="region of interest" description="Disordered" evidence="1">
    <location>
        <begin position="1"/>
        <end position="23"/>
    </location>
</feature>
<dbReference type="AlphaFoldDB" id="A0A6J7D174"/>
<keyword evidence="2" id="KW-0472">Membrane</keyword>
<evidence type="ECO:0000256" key="1">
    <source>
        <dbReference type="SAM" id="MobiDB-lite"/>
    </source>
</evidence>
<feature type="transmembrane region" description="Helical" evidence="2">
    <location>
        <begin position="50"/>
        <end position="69"/>
    </location>
</feature>
<gene>
    <name evidence="3" type="ORF">UFOPK3376_00464</name>
</gene>
<evidence type="ECO:0000256" key="2">
    <source>
        <dbReference type="SAM" id="Phobius"/>
    </source>
</evidence>
<name>A0A6J7D174_9ZZZZ</name>
<sequence length="170" mass="18193">MLKLGKKGPSSFPTSSDTKSVPKMSLTDTYQSAAPSVVEPAVIHREITSAVYRAASTVGLLGIALIHVLDLPGKWSEARYLGIGYVLVIAAALALAEINATRHDPRALLAAAGLAALVVFGFVVNRTVGMPNASEDIGNWSEPLGLASLFVELVTLWVCLRAWWANHTRW</sequence>
<feature type="transmembrane region" description="Helical" evidence="2">
    <location>
        <begin position="81"/>
        <end position="100"/>
    </location>
</feature>
<protein>
    <submittedName>
        <fullName evidence="3">Unannotated protein</fullName>
    </submittedName>
</protein>
<feature type="transmembrane region" description="Helical" evidence="2">
    <location>
        <begin position="144"/>
        <end position="164"/>
    </location>
</feature>
<feature type="transmembrane region" description="Helical" evidence="2">
    <location>
        <begin position="107"/>
        <end position="124"/>
    </location>
</feature>
<organism evidence="3">
    <name type="scientific">freshwater metagenome</name>
    <dbReference type="NCBI Taxonomy" id="449393"/>
    <lineage>
        <taxon>unclassified sequences</taxon>
        <taxon>metagenomes</taxon>
        <taxon>ecological metagenomes</taxon>
    </lineage>
</organism>
<dbReference type="EMBL" id="CAFBLP010000007">
    <property type="protein sequence ID" value="CAB4864597.1"/>
    <property type="molecule type" value="Genomic_DNA"/>
</dbReference>
<keyword evidence="2" id="KW-0812">Transmembrane</keyword>
<evidence type="ECO:0000313" key="3">
    <source>
        <dbReference type="EMBL" id="CAB4864597.1"/>
    </source>
</evidence>
<accession>A0A6J7D174</accession>
<reference evidence="3" key="1">
    <citation type="submission" date="2020-05" db="EMBL/GenBank/DDBJ databases">
        <authorList>
            <person name="Chiriac C."/>
            <person name="Salcher M."/>
            <person name="Ghai R."/>
            <person name="Kavagutti S V."/>
        </authorList>
    </citation>
    <scope>NUCLEOTIDE SEQUENCE</scope>
</reference>
<keyword evidence="2" id="KW-1133">Transmembrane helix</keyword>